<reference evidence="3" key="1">
    <citation type="submission" date="2020-05" db="EMBL/GenBank/DDBJ databases">
        <title>Identification of trans-AT polyketide cluster in two marine bacteria, producers of a novel glutaramide-containing polyketide sesbanimide D and analogs.</title>
        <authorList>
            <person name="Kacar D."/>
            <person name="Rodriguez P."/>
            <person name="Canedo L."/>
            <person name="Gonzalez E."/>
            <person name="Galan B."/>
            <person name="De La Calle F."/>
            <person name="Garcia J.L."/>
        </authorList>
    </citation>
    <scope>NUCLEOTIDE SEQUENCE</scope>
    <source>
        <strain evidence="3">PHM038</strain>
    </source>
</reference>
<feature type="transmembrane region" description="Helical" evidence="2">
    <location>
        <begin position="64"/>
        <end position="81"/>
    </location>
</feature>
<evidence type="ECO:0000256" key="2">
    <source>
        <dbReference type="SAM" id="Phobius"/>
    </source>
</evidence>
<dbReference type="EMBL" id="JABFCZ010000022">
    <property type="protein sequence ID" value="MBD1548374.1"/>
    <property type="molecule type" value="Genomic_DNA"/>
</dbReference>
<keyword evidence="2" id="KW-0472">Membrane</keyword>
<name>A0A926NXT3_9HYPH</name>
<protein>
    <submittedName>
        <fullName evidence="3">Uncharacterized protein</fullName>
    </submittedName>
</protein>
<organism evidence="3 4">
    <name type="scientific">Roseibium aggregatum</name>
    <dbReference type="NCBI Taxonomy" id="187304"/>
    <lineage>
        <taxon>Bacteria</taxon>
        <taxon>Pseudomonadati</taxon>
        <taxon>Pseudomonadota</taxon>
        <taxon>Alphaproteobacteria</taxon>
        <taxon>Hyphomicrobiales</taxon>
        <taxon>Stappiaceae</taxon>
        <taxon>Roseibium</taxon>
    </lineage>
</organism>
<keyword evidence="2" id="KW-1133">Transmembrane helix</keyword>
<evidence type="ECO:0000313" key="3">
    <source>
        <dbReference type="EMBL" id="MBD1548374.1"/>
    </source>
</evidence>
<dbReference type="Proteomes" id="UP000598467">
    <property type="component" value="Unassembled WGS sequence"/>
</dbReference>
<proteinExistence type="predicted"/>
<gene>
    <name evidence="3" type="ORF">HK439_19085</name>
</gene>
<comment type="caution">
    <text evidence="3">The sequence shown here is derived from an EMBL/GenBank/DDBJ whole genome shotgun (WGS) entry which is preliminary data.</text>
</comment>
<sequence length="82" mass="8715">MTKPRLNEERGARRAAALKARFRKVSDRSFGRTGLFRTSEKSTAKNPAAGTSPGGNAGSFGKSILIWFAIGVAAYVLGTILT</sequence>
<keyword evidence="2" id="KW-0812">Transmembrane</keyword>
<feature type="region of interest" description="Disordered" evidence="1">
    <location>
        <begin position="33"/>
        <end position="55"/>
    </location>
</feature>
<evidence type="ECO:0000256" key="1">
    <source>
        <dbReference type="SAM" id="MobiDB-lite"/>
    </source>
</evidence>
<dbReference type="AlphaFoldDB" id="A0A926NXT3"/>
<evidence type="ECO:0000313" key="4">
    <source>
        <dbReference type="Proteomes" id="UP000598467"/>
    </source>
</evidence>
<accession>A0A926NXT3</accession>